<name>A0ABT6H6K0_9BACI</name>
<dbReference type="EMBL" id="JARULN010000016">
    <property type="protein sequence ID" value="MDG5754981.1"/>
    <property type="molecule type" value="Genomic_DNA"/>
</dbReference>
<evidence type="ECO:0000313" key="1">
    <source>
        <dbReference type="EMBL" id="MDG5754981.1"/>
    </source>
</evidence>
<dbReference type="Proteomes" id="UP001218246">
    <property type="component" value="Unassembled WGS sequence"/>
</dbReference>
<keyword evidence="2" id="KW-1185">Reference proteome</keyword>
<evidence type="ECO:0000313" key="2">
    <source>
        <dbReference type="Proteomes" id="UP001218246"/>
    </source>
</evidence>
<protein>
    <submittedName>
        <fullName evidence="1">Uncharacterized protein</fullName>
    </submittedName>
</protein>
<dbReference type="InterPro" id="IPR048146">
    <property type="entry name" value="RAxF_45-like"/>
</dbReference>
<proteinExistence type="predicted"/>
<organism evidence="1 2">
    <name type="scientific">Ectobacillus antri</name>
    <dbReference type="NCBI Taxonomy" id="2486280"/>
    <lineage>
        <taxon>Bacteria</taxon>
        <taxon>Bacillati</taxon>
        <taxon>Bacillota</taxon>
        <taxon>Bacilli</taxon>
        <taxon>Bacillales</taxon>
        <taxon>Bacillaceae</taxon>
        <taxon>Ectobacillus</taxon>
    </lineage>
</organism>
<gene>
    <name evidence="1" type="ORF">P6P90_13540</name>
</gene>
<dbReference type="NCBIfam" id="NF041642">
    <property type="entry name" value="RAxF_45"/>
    <property type="match status" value="1"/>
</dbReference>
<reference evidence="1 2" key="1">
    <citation type="submission" date="2023-04" db="EMBL/GenBank/DDBJ databases">
        <title>Ectobacillus antri isolated from activated sludge.</title>
        <authorList>
            <person name="Yan P."/>
            <person name="Liu X."/>
        </authorList>
    </citation>
    <scope>NUCLEOTIDE SEQUENCE [LARGE SCALE GENOMIC DNA]</scope>
    <source>
        <strain evidence="1 2">C18H</strain>
    </source>
</reference>
<accession>A0ABT6H6K0</accession>
<dbReference type="RefSeq" id="WP_278018465.1">
    <property type="nucleotide sequence ID" value="NZ_JARRRY010000015.1"/>
</dbReference>
<comment type="caution">
    <text evidence="1">The sequence shown here is derived from an EMBL/GenBank/DDBJ whole genome shotgun (WGS) entry which is preliminary data.</text>
</comment>
<sequence length="43" mass="4788">MNYVLAARASFLDFIYICRAIFHVTAVNGTGLSFYNCIAAIKK</sequence>